<feature type="compositionally biased region" description="Polar residues" evidence="14">
    <location>
        <begin position="245"/>
        <end position="257"/>
    </location>
</feature>
<dbReference type="PANTHER" id="PTHR19332">
    <property type="entry name" value="PEROXISOMAL MEMBRANE PROTEIN PEX13"/>
    <property type="match status" value="1"/>
</dbReference>
<feature type="compositionally biased region" description="Polar residues" evidence="14">
    <location>
        <begin position="433"/>
        <end position="443"/>
    </location>
</feature>
<evidence type="ECO:0000256" key="3">
    <source>
        <dbReference type="ARBA" id="ARBA00022448"/>
    </source>
</evidence>
<keyword evidence="6 15" id="KW-1133">Transmembrane helix</keyword>
<feature type="transmembrane region" description="Helical" evidence="15">
    <location>
        <begin position="285"/>
        <end position="303"/>
    </location>
</feature>
<name>A0ABY7C986_9BASI</name>
<keyword evidence="7" id="KW-0811">Translocation</keyword>
<evidence type="ECO:0000256" key="1">
    <source>
        <dbReference type="ARBA" id="ARBA00006033"/>
    </source>
</evidence>
<dbReference type="Pfam" id="PF07653">
    <property type="entry name" value="SH3_2"/>
    <property type="match status" value="1"/>
</dbReference>
<keyword evidence="3" id="KW-0813">Transport</keyword>
<keyword evidence="5" id="KW-0653">Protein transport</keyword>
<evidence type="ECO:0000256" key="12">
    <source>
        <dbReference type="ARBA" id="ARBA00046271"/>
    </source>
</evidence>
<feature type="domain" description="SH3" evidence="16">
    <location>
        <begin position="339"/>
        <end position="416"/>
    </location>
</feature>
<organism evidence="17 18">
    <name type="scientific">Puccinia triticina</name>
    <dbReference type="NCBI Taxonomy" id="208348"/>
    <lineage>
        <taxon>Eukaryota</taxon>
        <taxon>Fungi</taxon>
        <taxon>Dikarya</taxon>
        <taxon>Basidiomycota</taxon>
        <taxon>Pucciniomycotina</taxon>
        <taxon>Pucciniomycetes</taxon>
        <taxon>Pucciniales</taxon>
        <taxon>Pucciniaceae</taxon>
        <taxon>Puccinia</taxon>
    </lineage>
</organism>
<dbReference type="PROSITE" id="PS50002">
    <property type="entry name" value="SH3"/>
    <property type="match status" value="1"/>
</dbReference>
<evidence type="ECO:0000256" key="6">
    <source>
        <dbReference type="ARBA" id="ARBA00022989"/>
    </source>
</evidence>
<dbReference type="SUPFAM" id="SSF50044">
    <property type="entry name" value="SH3-domain"/>
    <property type="match status" value="1"/>
</dbReference>
<dbReference type="InterPro" id="IPR001452">
    <property type="entry name" value="SH3_domain"/>
</dbReference>
<dbReference type="GeneID" id="77806417"/>
<dbReference type="EMBL" id="CP110421">
    <property type="protein sequence ID" value="WAQ80711.1"/>
    <property type="molecule type" value="Genomic_DNA"/>
</dbReference>
<dbReference type="InterPro" id="IPR035463">
    <property type="entry name" value="Pex13"/>
</dbReference>
<dbReference type="InterPro" id="IPR036028">
    <property type="entry name" value="SH3-like_dom_sf"/>
</dbReference>
<feature type="region of interest" description="Disordered" evidence="14">
    <location>
        <begin position="418"/>
        <end position="503"/>
    </location>
</feature>
<keyword evidence="18" id="KW-1185">Reference proteome</keyword>
<evidence type="ECO:0000256" key="8">
    <source>
        <dbReference type="ARBA" id="ARBA00023136"/>
    </source>
</evidence>
<feature type="region of interest" description="Disordered" evidence="14">
    <location>
        <begin position="245"/>
        <end position="279"/>
    </location>
</feature>
<feature type="compositionally biased region" description="Low complexity" evidence="14">
    <location>
        <begin position="55"/>
        <end position="74"/>
    </location>
</feature>
<feature type="compositionally biased region" description="Low complexity" evidence="14">
    <location>
        <begin position="13"/>
        <end position="33"/>
    </location>
</feature>
<keyword evidence="2 13" id="KW-0728">SH3 domain</keyword>
<keyword evidence="8 15" id="KW-0472">Membrane</keyword>
<accession>A0ABY7C986</accession>
<dbReference type="InterPro" id="IPR007223">
    <property type="entry name" value="Peroxin-13_N"/>
</dbReference>
<feature type="region of interest" description="Disordered" evidence="14">
    <location>
        <begin position="1"/>
        <end position="74"/>
    </location>
</feature>
<protein>
    <recommendedName>
        <fullName evidence="11">Peroxisomal membrane protein PEX13</fullName>
    </recommendedName>
    <alternativeName>
        <fullName evidence="10">Peroxin-13</fullName>
    </alternativeName>
</protein>
<dbReference type="Pfam" id="PF04088">
    <property type="entry name" value="Peroxin-13_N"/>
    <property type="match status" value="1"/>
</dbReference>
<evidence type="ECO:0000256" key="13">
    <source>
        <dbReference type="PROSITE-ProRule" id="PRU00192"/>
    </source>
</evidence>
<dbReference type="SMART" id="SM00326">
    <property type="entry name" value="SH3"/>
    <property type="match status" value="1"/>
</dbReference>
<evidence type="ECO:0000313" key="18">
    <source>
        <dbReference type="Proteomes" id="UP001164743"/>
    </source>
</evidence>
<proteinExistence type="inferred from homology"/>
<keyword evidence="4 15" id="KW-0812">Transmembrane</keyword>
<comment type="subcellular location">
    <subcellularLocation>
        <location evidence="12">Peroxisome membrane</location>
    </subcellularLocation>
</comment>
<evidence type="ECO:0000256" key="4">
    <source>
        <dbReference type="ARBA" id="ARBA00022692"/>
    </source>
</evidence>
<feature type="compositionally biased region" description="Polar residues" evidence="14">
    <location>
        <begin position="265"/>
        <end position="279"/>
    </location>
</feature>
<comment type="similarity">
    <text evidence="1">Belongs to the peroxin-13 family.</text>
</comment>
<dbReference type="Proteomes" id="UP001164743">
    <property type="component" value="Chromosome 1A"/>
</dbReference>
<gene>
    <name evidence="17" type="ORF">PtA15_1A49</name>
</gene>
<keyword evidence="9" id="KW-0576">Peroxisome</keyword>
<evidence type="ECO:0000256" key="11">
    <source>
        <dbReference type="ARBA" id="ARBA00034535"/>
    </source>
</evidence>
<evidence type="ECO:0000256" key="7">
    <source>
        <dbReference type="ARBA" id="ARBA00023010"/>
    </source>
</evidence>
<sequence>MAVSPPKPWERGTTNNTNSSSLPSQTTTGSSSSNGATEQPDAPSLPPRPSNLFDSNSTSLQPSSSSFNPAGYSSSFSGGSPYSSRYGGGYGVSSGYGGYGGYSRMGGLGSYGGMSSYGGGYGGYGGGMGYGGLGGYGGMGGYGGLNNQMGQMGINGPVDPSMIQPTLSQTLANSTQSTFQLLESLVMAFSGFSQLLESTFMMTHSSFFTFIQLIEQFNLFKFSIGKILSLFDLLKWAKGVITGTNHSSDQNPWSDTFKNFDPRNLSGSPEGNKGTQTPRPSRKPIVIFFLTVFGIPYLMNKLVRSIINKQKQRQAAFPPNPLNPSISPEQQVTLSVDPSKLTFVKAIHPYHPITRDDDINQLNPAEKELKFEKNEVIAVLLPMTIEERRSIGWWKGRTRDGRIGWFPKNYVEEIIINPSSTPSPPPQQQQQTAQNHSKPNRTVQFDDQKFPQNGPTKPDQDLLQKDTQHTPKLQKETDDLEPEDRPTQQQNQRQRLGMATMKY</sequence>
<dbReference type="PANTHER" id="PTHR19332:SF1">
    <property type="entry name" value="PEROXISOMAL MEMBRANE PROTEIN PEX13"/>
    <property type="match status" value="1"/>
</dbReference>
<dbReference type="RefSeq" id="XP_053016266.1">
    <property type="nucleotide sequence ID" value="XM_053165533.1"/>
</dbReference>
<evidence type="ECO:0000256" key="15">
    <source>
        <dbReference type="SAM" id="Phobius"/>
    </source>
</evidence>
<evidence type="ECO:0000256" key="9">
    <source>
        <dbReference type="ARBA" id="ARBA00023140"/>
    </source>
</evidence>
<evidence type="ECO:0000256" key="5">
    <source>
        <dbReference type="ARBA" id="ARBA00022927"/>
    </source>
</evidence>
<evidence type="ECO:0000256" key="2">
    <source>
        <dbReference type="ARBA" id="ARBA00022443"/>
    </source>
</evidence>
<reference evidence="17" key="1">
    <citation type="submission" date="2022-10" db="EMBL/GenBank/DDBJ databases">
        <title>Puccinia triticina Genome sequencing and assembly.</title>
        <authorList>
            <person name="Li C."/>
        </authorList>
    </citation>
    <scope>NUCLEOTIDE SEQUENCE</scope>
    <source>
        <strain evidence="17">Pt15</strain>
    </source>
</reference>
<evidence type="ECO:0000259" key="16">
    <source>
        <dbReference type="PROSITE" id="PS50002"/>
    </source>
</evidence>
<evidence type="ECO:0000256" key="14">
    <source>
        <dbReference type="SAM" id="MobiDB-lite"/>
    </source>
</evidence>
<feature type="compositionally biased region" description="Basic and acidic residues" evidence="14">
    <location>
        <begin position="458"/>
        <end position="477"/>
    </location>
</feature>
<dbReference type="Gene3D" id="2.30.30.40">
    <property type="entry name" value="SH3 Domains"/>
    <property type="match status" value="1"/>
</dbReference>
<evidence type="ECO:0000256" key="10">
    <source>
        <dbReference type="ARBA" id="ARBA00029693"/>
    </source>
</evidence>
<evidence type="ECO:0000313" key="17">
    <source>
        <dbReference type="EMBL" id="WAQ80711.1"/>
    </source>
</evidence>